<evidence type="ECO:0000313" key="1">
    <source>
        <dbReference type="EMBL" id="KAG7375742.1"/>
    </source>
</evidence>
<gene>
    <name evidence="1" type="ORF">PHYPSEUDO_015396</name>
</gene>
<dbReference type="AlphaFoldDB" id="A0A8T1V383"/>
<comment type="caution">
    <text evidence="1">The sequence shown here is derived from an EMBL/GenBank/DDBJ whole genome shotgun (WGS) entry which is preliminary data.</text>
</comment>
<accession>A0A8T1V383</accession>
<organism evidence="1 2">
    <name type="scientific">Phytophthora pseudosyringae</name>
    <dbReference type="NCBI Taxonomy" id="221518"/>
    <lineage>
        <taxon>Eukaryota</taxon>
        <taxon>Sar</taxon>
        <taxon>Stramenopiles</taxon>
        <taxon>Oomycota</taxon>
        <taxon>Peronosporomycetes</taxon>
        <taxon>Peronosporales</taxon>
        <taxon>Peronosporaceae</taxon>
        <taxon>Phytophthora</taxon>
    </lineage>
</organism>
<keyword evidence="2" id="KW-1185">Reference proteome</keyword>
<protein>
    <submittedName>
        <fullName evidence="1">Uncharacterized protein</fullName>
    </submittedName>
</protein>
<dbReference type="EMBL" id="JAGDFM010000951">
    <property type="protein sequence ID" value="KAG7375742.1"/>
    <property type="molecule type" value="Genomic_DNA"/>
</dbReference>
<sequence>MTGWPSVSAVSSHRAVSASVAEKLVDLADSLWKPLEYLARDLDVRSKDTNCPEDTAKVAPKKKLTNAARRTLVPIPGYTRNARKRAQLKAGIA</sequence>
<evidence type="ECO:0000313" key="2">
    <source>
        <dbReference type="Proteomes" id="UP000694044"/>
    </source>
</evidence>
<proteinExistence type="predicted"/>
<dbReference type="Proteomes" id="UP000694044">
    <property type="component" value="Unassembled WGS sequence"/>
</dbReference>
<name>A0A8T1V383_9STRA</name>
<reference evidence="1" key="1">
    <citation type="submission" date="2021-02" db="EMBL/GenBank/DDBJ databases">
        <authorList>
            <person name="Palmer J.M."/>
        </authorList>
    </citation>
    <scope>NUCLEOTIDE SEQUENCE</scope>
    <source>
        <strain evidence="1">SCRP734</strain>
    </source>
</reference>